<name>A0A1D8UY02_9PROT</name>
<keyword evidence="3" id="KW-1185">Reference proteome</keyword>
<sequence>MTDIMHEFERRRIGLEAMDKESFSHNRELFFVALQARGVTSVEIRYEGSGDSGGIEDRTVLPDGTDLSDEIMLLVADWRQEKLVTKAMPLIEALDETAMQLVEREHGGWENNEGGGGTVTFDVEPREILVEHHDYYIQRDEYSHNY</sequence>
<dbReference type="EMBL" id="CP014675">
    <property type="protein sequence ID" value="AOX18543.1"/>
    <property type="molecule type" value="Genomic_DNA"/>
</dbReference>
<dbReference type="Pfam" id="PF21798">
    <property type="entry name" value="DUF6878"/>
    <property type="match status" value="1"/>
</dbReference>
<dbReference type="Proteomes" id="UP000179145">
    <property type="component" value="Plasmid pKB14400_1"/>
</dbReference>
<reference evidence="2 3" key="1">
    <citation type="journal article" date="2016" name="Microb. Cell Fact.">
        <title>Dissection of exopolysaccharide biosynthesis in Kozakia baliensis.</title>
        <authorList>
            <person name="Brandt J.U."/>
            <person name="Jakob F."/>
            <person name="Behr J."/>
            <person name="Geissler A.J."/>
            <person name="Vogel R.F."/>
        </authorList>
    </citation>
    <scope>NUCLEOTIDE SEQUENCE [LARGE SCALE GENOMIC DNA]</scope>
    <source>
        <strain evidence="2 3">DSM 14400</strain>
        <plasmid evidence="3">Plasmid pkb14400_1</plasmid>
    </source>
</reference>
<dbReference type="KEGG" id="kba:A0U89_14740"/>
<evidence type="ECO:0000259" key="1">
    <source>
        <dbReference type="Pfam" id="PF21798"/>
    </source>
</evidence>
<evidence type="ECO:0000313" key="3">
    <source>
        <dbReference type="Proteomes" id="UP000179145"/>
    </source>
</evidence>
<geneLocation type="plasmid" evidence="3">
    <name>pkb14400_1</name>
</geneLocation>
<feature type="domain" description="DUF6878" evidence="1">
    <location>
        <begin position="24"/>
        <end position="146"/>
    </location>
</feature>
<keyword evidence="2" id="KW-0614">Plasmid</keyword>
<gene>
    <name evidence="2" type="ORF">A0U89_14740</name>
</gene>
<organism evidence="2 3">
    <name type="scientific">Kozakia baliensis</name>
    <dbReference type="NCBI Taxonomy" id="153496"/>
    <lineage>
        <taxon>Bacteria</taxon>
        <taxon>Pseudomonadati</taxon>
        <taxon>Pseudomonadota</taxon>
        <taxon>Alphaproteobacteria</taxon>
        <taxon>Acetobacterales</taxon>
        <taxon>Acetobacteraceae</taxon>
        <taxon>Kozakia</taxon>
    </lineage>
</organism>
<protein>
    <recommendedName>
        <fullName evidence="1">DUF6878 domain-containing protein</fullName>
    </recommendedName>
</protein>
<dbReference type="RefSeq" id="WP_070404010.1">
    <property type="nucleotide sequence ID" value="NZ_CP014675.1"/>
</dbReference>
<dbReference type="OrthoDB" id="7847285at2"/>
<accession>A0A1D8UY02</accession>
<evidence type="ECO:0000313" key="2">
    <source>
        <dbReference type="EMBL" id="AOX18543.1"/>
    </source>
</evidence>
<dbReference type="InterPro" id="IPR049243">
    <property type="entry name" value="DUF6878"/>
</dbReference>
<dbReference type="AlphaFoldDB" id="A0A1D8UY02"/>
<proteinExistence type="predicted"/>